<dbReference type="EMBL" id="FQXG01000002">
    <property type="protein sequence ID" value="SHH18473.1"/>
    <property type="molecule type" value="Genomic_DNA"/>
</dbReference>
<evidence type="ECO:0000256" key="1">
    <source>
        <dbReference type="ARBA" id="ARBA00004651"/>
    </source>
</evidence>
<feature type="transmembrane region" description="Helical" evidence="6">
    <location>
        <begin position="323"/>
        <end position="345"/>
    </location>
</feature>
<feature type="transmembrane region" description="Helical" evidence="6">
    <location>
        <begin position="292"/>
        <end position="311"/>
    </location>
</feature>
<evidence type="ECO:0000313" key="8">
    <source>
        <dbReference type="EMBL" id="SHH18473.1"/>
    </source>
</evidence>
<feature type="transmembrane region" description="Helical" evidence="6">
    <location>
        <begin position="100"/>
        <end position="120"/>
    </location>
</feature>
<sequence length="395" mass="42908">MRLENKYAIEAVLFLSYVLFAMAWVGGTFYMEPIMAQAGIDSYANASLLSGSVTFAKIVGTFAAAALAAKVGLKWAFFAAAVMVVAGWATPYAQQFDWLLASRFLMGLGGALMVVYFNPYVLRYFPPSQRPVVNGLNAVAFNVGTALVLWLMPTLTQWSGHWQTTLSLLSAASALLALLWLLAPEPEQSAGAQQKAAPYPYRTGLADPFNWAYALTYSGLLAFYICLFTFYPQAGFSATKWVIGFGILGTIAGTYYSQRVSKRRPVIRFSGLVITLSAAWMTFAAPEAWQPVAAAVLGFAIFFPISALVTLPQELPGMTPSRITVVFSLFWSISYLVATVVLWVFGLMVDANQGDFTWALVMITAVSLTFFLGSFALPEPSQQAVEAKECPDAAS</sequence>
<gene>
    <name evidence="8" type="ORF">SAMN02745129_1388</name>
</gene>
<dbReference type="RefSeq" id="WP_067658037.1">
    <property type="nucleotide sequence ID" value="NZ_FQXG01000002.1"/>
</dbReference>
<keyword evidence="5 6" id="KW-0472">Membrane</keyword>
<dbReference type="STRING" id="299255.SAMN02745129_1388"/>
<feature type="domain" description="Major facilitator superfamily (MFS) profile" evidence="7">
    <location>
        <begin position="9"/>
        <end position="382"/>
    </location>
</feature>
<keyword evidence="9" id="KW-1185">Reference proteome</keyword>
<feature type="transmembrane region" description="Helical" evidence="6">
    <location>
        <begin position="238"/>
        <end position="257"/>
    </location>
</feature>
<dbReference type="CDD" id="cd06174">
    <property type="entry name" value="MFS"/>
    <property type="match status" value="1"/>
</dbReference>
<comment type="subcellular location">
    <subcellularLocation>
        <location evidence="1">Cell membrane</location>
        <topology evidence="1">Multi-pass membrane protein</topology>
    </subcellularLocation>
</comment>
<keyword evidence="4 6" id="KW-1133">Transmembrane helix</keyword>
<dbReference type="Pfam" id="PF07690">
    <property type="entry name" value="MFS_1"/>
    <property type="match status" value="1"/>
</dbReference>
<evidence type="ECO:0000256" key="3">
    <source>
        <dbReference type="ARBA" id="ARBA00022692"/>
    </source>
</evidence>
<dbReference type="InterPro" id="IPR011701">
    <property type="entry name" value="MFS"/>
</dbReference>
<organism evidence="8 9">
    <name type="scientific">Ferrimonas marina</name>
    <dbReference type="NCBI Taxonomy" id="299255"/>
    <lineage>
        <taxon>Bacteria</taxon>
        <taxon>Pseudomonadati</taxon>
        <taxon>Pseudomonadota</taxon>
        <taxon>Gammaproteobacteria</taxon>
        <taxon>Alteromonadales</taxon>
        <taxon>Ferrimonadaceae</taxon>
        <taxon>Ferrimonas</taxon>
    </lineage>
</organism>
<dbReference type="PANTHER" id="PTHR43124">
    <property type="entry name" value="PURINE EFFLUX PUMP PBUE"/>
    <property type="match status" value="1"/>
</dbReference>
<dbReference type="PANTHER" id="PTHR43124:SF3">
    <property type="entry name" value="CHLORAMPHENICOL EFFLUX PUMP RV0191"/>
    <property type="match status" value="1"/>
</dbReference>
<keyword evidence="3 6" id="KW-0812">Transmembrane</keyword>
<feature type="transmembrane region" description="Helical" evidence="6">
    <location>
        <begin position="211"/>
        <end position="232"/>
    </location>
</feature>
<dbReference type="AlphaFoldDB" id="A0A1M5QY49"/>
<feature type="transmembrane region" description="Helical" evidence="6">
    <location>
        <begin position="43"/>
        <end position="68"/>
    </location>
</feature>
<feature type="transmembrane region" description="Helical" evidence="6">
    <location>
        <begin position="164"/>
        <end position="183"/>
    </location>
</feature>
<dbReference type="Proteomes" id="UP000184268">
    <property type="component" value="Unassembled WGS sequence"/>
</dbReference>
<dbReference type="Gene3D" id="1.20.1250.20">
    <property type="entry name" value="MFS general substrate transporter like domains"/>
    <property type="match status" value="2"/>
</dbReference>
<name>A0A1M5QY49_9GAMM</name>
<dbReference type="InterPro" id="IPR036259">
    <property type="entry name" value="MFS_trans_sf"/>
</dbReference>
<feature type="transmembrane region" description="Helical" evidence="6">
    <location>
        <begin position="75"/>
        <end position="94"/>
    </location>
</feature>
<dbReference type="GO" id="GO:0022857">
    <property type="term" value="F:transmembrane transporter activity"/>
    <property type="evidence" value="ECO:0007669"/>
    <property type="project" value="InterPro"/>
</dbReference>
<feature type="transmembrane region" description="Helical" evidence="6">
    <location>
        <begin position="269"/>
        <end position="286"/>
    </location>
</feature>
<evidence type="ECO:0000256" key="2">
    <source>
        <dbReference type="ARBA" id="ARBA00022475"/>
    </source>
</evidence>
<keyword evidence="2" id="KW-1003">Cell membrane</keyword>
<reference evidence="8 9" key="1">
    <citation type="submission" date="2016-11" db="EMBL/GenBank/DDBJ databases">
        <authorList>
            <person name="Jaros S."/>
            <person name="Januszkiewicz K."/>
            <person name="Wedrychowicz H."/>
        </authorList>
    </citation>
    <scope>NUCLEOTIDE SEQUENCE [LARGE SCALE GENOMIC DNA]</scope>
    <source>
        <strain evidence="8 9">DSM 16917</strain>
    </source>
</reference>
<feature type="transmembrane region" description="Helical" evidence="6">
    <location>
        <begin position="357"/>
        <end position="377"/>
    </location>
</feature>
<evidence type="ECO:0000256" key="4">
    <source>
        <dbReference type="ARBA" id="ARBA00022989"/>
    </source>
</evidence>
<dbReference type="OrthoDB" id="8595469at2"/>
<proteinExistence type="predicted"/>
<protein>
    <submittedName>
        <fullName evidence="8">Cyanate permease</fullName>
    </submittedName>
</protein>
<dbReference type="GO" id="GO:0005886">
    <property type="term" value="C:plasma membrane"/>
    <property type="evidence" value="ECO:0007669"/>
    <property type="project" value="UniProtKB-SubCell"/>
</dbReference>
<dbReference type="InterPro" id="IPR020846">
    <property type="entry name" value="MFS_dom"/>
</dbReference>
<evidence type="ECO:0000259" key="7">
    <source>
        <dbReference type="PROSITE" id="PS50850"/>
    </source>
</evidence>
<evidence type="ECO:0000256" key="5">
    <source>
        <dbReference type="ARBA" id="ARBA00023136"/>
    </source>
</evidence>
<evidence type="ECO:0000256" key="6">
    <source>
        <dbReference type="SAM" id="Phobius"/>
    </source>
</evidence>
<feature type="transmembrane region" description="Helical" evidence="6">
    <location>
        <begin position="12"/>
        <end position="31"/>
    </location>
</feature>
<dbReference type="PROSITE" id="PS50850">
    <property type="entry name" value="MFS"/>
    <property type="match status" value="1"/>
</dbReference>
<evidence type="ECO:0000313" key="9">
    <source>
        <dbReference type="Proteomes" id="UP000184268"/>
    </source>
</evidence>
<dbReference type="InterPro" id="IPR050189">
    <property type="entry name" value="MFS_Efflux_Transporters"/>
</dbReference>
<dbReference type="SUPFAM" id="SSF103473">
    <property type="entry name" value="MFS general substrate transporter"/>
    <property type="match status" value="1"/>
</dbReference>
<feature type="transmembrane region" description="Helical" evidence="6">
    <location>
        <begin position="132"/>
        <end position="152"/>
    </location>
</feature>
<accession>A0A1M5QY49</accession>